<reference evidence="1 2" key="1">
    <citation type="submission" date="2021-08" db="EMBL/GenBank/DDBJ databases">
        <title>Complete genome sequence of Leptospira kobayashii strain E30.</title>
        <authorList>
            <person name="Nakao R."/>
            <person name="Nakamura S."/>
            <person name="Masuzawa T."/>
            <person name="Koizumi N."/>
        </authorList>
    </citation>
    <scope>NUCLEOTIDE SEQUENCE [LARGE SCALE GENOMIC DNA]</scope>
    <source>
        <strain evidence="1 2">E30</strain>
    </source>
</reference>
<dbReference type="EMBL" id="AP025028">
    <property type="protein sequence ID" value="BDA80252.1"/>
    <property type="molecule type" value="Genomic_DNA"/>
</dbReference>
<dbReference type="SUPFAM" id="SSF143011">
    <property type="entry name" value="RelE-like"/>
    <property type="match status" value="1"/>
</dbReference>
<sequence length="99" mass="11446">MTLHSYLVIKSFLHKGLEDFFNTGSKKGIRPDHSSKLARILDRLDASLKPEDMDLPGYKLHPLKGDKKKRWSVSVNGNWRVTFLFVGKDAILVDYEDYH</sequence>
<dbReference type="PANTHER" id="PTHR40266:SF2">
    <property type="entry name" value="TOXIN HIGB-1"/>
    <property type="match status" value="1"/>
</dbReference>
<evidence type="ECO:0000313" key="2">
    <source>
        <dbReference type="Proteomes" id="UP000245263"/>
    </source>
</evidence>
<keyword evidence="2" id="KW-1185">Reference proteome</keyword>
<dbReference type="Pfam" id="PF05015">
    <property type="entry name" value="HigB-like_toxin"/>
    <property type="match status" value="1"/>
</dbReference>
<organism evidence="1 2">
    <name type="scientific">Leptospira kobayashii</name>
    <dbReference type="NCBI Taxonomy" id="1917830"/>
    <lineage>
        <taxon>Bacteria</taxon>
        <taxon>Pseudomonadati</taxon>
        <taxon>Spirochaetota</taxon>
        <taxon>Spirochaetia</taxon>
        <taxon>Leptospirales</taxon>
        <taxon>Leptospiraceae</taxon>
        <taxon>Leptospira</taxon>
    </lineage>
</organism>
<gene>
    <name evidence="1" type="ORF">LPTSP3_g31820</name>
</gene>
<dbReference type="Proteomes" id="UP000245263">
    <property type="component" value="Chromosome 1"/>
</dbReference>
<dbReference type="InterPro" id="IPR007711">
    <property type="entry name" value="HigB-1"/>
</dbReference>
<protein>
    <submittedName>
        <fullName evidence="1">Protein killer protein</fullName>
    </submittedName>
</protein>
<dbReference type="Gene3D" id="3.30.2310.20">
    <property type="entry name" value="RelE-like"/>
    <property type="match status" value="1"/>
</dbReference>
<dbReference type="InterPro" id="IPR035093">
    <property type="entry name" value="RelE/ParE_toxin_dom_sf"/>
</dbReference>
<proteinExistence type="predicted"/>
<evidence type="ECO:0000313" key="1">
    <source>
        <dbReference type="EMBL" id="BDA80252.1"/>
    </source>
</evidence>
<accession>A0ABM7UMS5</accession>
<name>A0ABM7UMS5_9LEPT</name>
<dbReference type="PANTHER" id="PTHR40266">
    <property type="entry name" value="TOXIN HIGB-1"/>
    <property type="match status" value="1"/>
</dbReference>